<dbReference type="CDD" id="cd00214">
    <property type="entry name" value="Calpain_III"/>
    <property type="match status" value="1"/>
</dbReference>
<evidence type="ECO:0000256" key="6">
    <source>
        <dbReference type="ARBA" id="ARBA00022807"/>
    </source>
</evidence>
<dbReference type="Pfam" id="PF01067">
    <property type="entry name" value="Calpain_III"/>
    <property type="match status" value="1"/>
</dbReference>
<evidence type="ECO:0000256" key="8">
    <source>
        <dbReference type="PIRSR" id="PIRSR622684-1"/>
    </source>
</evidence>
<feature type="active site" evidence="8 9">
    <location>
        <position position="319"/>
    </location>
</feature>
<dbReference type="PROSITE" id="PS00139">
    <property type="entry name" value="THIOL_PROTEASE_CYS"/>
    <property type="match status" value="1"/>
</dbReference>
<evidence type="ECO:0000259" key="11">
    <source>
        <dbReference type="PROSITE" id="PS50203"/>
    </source>
</evidence>
<reference evidence="15" key="1">
    <citation type="submission" date="2012-12" db="EMBL/GenBank/DDBJ databases">
        <authorList>
            <person name="Hellsten U."/>
            <person name="Grimwood J."/>
            <person name="Chapman J.A."/>
            <person name="Shapiro H."/>
            <person name="Aerts A."/>
            <person name="Otillar R.P."/>
            <person name="Terry A.Y."/>
            <person name="Boore J.L."/>
            <person name="Simakov O."/>
            <person name="Marletaz F."/>
            <person name="Cho S.-J."/>
            <person name="Edsinger-Gonzales E."/>
            <person name="Havlak P."/>
            <person name="Kuo D.-H."/>
            <person name="Larsson T."/>
            <person name="Lv J."/>
            <person name="Arendt D."/>
            <person name="Savage R."/>
            <person name="Osoegawa K."/>
            <person name="de Jong P."/>
            <person name="Lindberg D.R."/>
            <person name="Seaver E.C."/>
            <person name="Weisblat D.A."/>
            <person name="Putnam N.H."/>
            <person name="Grigoriev I.V."/>
            <person name="Rokhsar D.S."/>
        </authorList>
    </citation>
    <scope>NUCLEOTIDE SEQUENCE</scope>
    <source>
        <strain evidence="15">I ESC-2004</strain>
    </source>
</reference>
<evidence type="ECO:0000313" key="13">
    <source>
        <dbReference type="EMBL" id="ELU02909.1"/>
    </source>
</evidence>
<sequence length="768" mass="87454">MSHYSSRTTKTYTFSSGGPGGTRTETRTVTDQDGKRSQTVTYGGDSNGMSSRGRVSNAGNIRSSKSKPVESRYSSGWGSRVRPKSKQVSLAGKTYEQVRDECLSNGVLFEDPDFPAVDKTIFFSRPPPRPFVWKRPTEITDNPQWFVGGASRFDVKQGELGDCWLLAAVSGLCGCKELLYRVVPPDQDFTTKYCGIFRFQFWQYGKWTEILVDDRLPTYNNKLVFMHSQDMNEFWSPLLEKAYAKLCGSYEALKGGSTCEAMEDFTGGVTEMFDLRQAPPNLFQIMLKAYERNSQMGCSIDADPNQTEAKLTNGLIMGHAYTITRVAFVDIKTSRTEGRLPMIRVRNPWGDDHEWNGAWSDKSREWSLISEEEREEHGLNFSDDGEFWMAFKDFQANFQKVEICNLGPDSLTEELASTMQRKWQATNHDGAWIRSVTAGGCRNYLDTFWTNPQYRIDVTDPDEGDDEDAGTIIVGLMQKERRKKRSEGLDMLTIGYAIYKLKDDASSGPMDIKYFKYNASVAKSPSFINMREICGRHKLPPGSYCIVPSTFEPNQEADFLLRVFSEKEQGAAGEMDEETKMDDVQPSAELTDEDVRQDEQMREAFRRISGDDMEIDAYELQDILNNAFLKANEQFKFDGFSADTCRGMVAMMDEDCSGMLGYDEFKKVWNDLRLWKGVFKQYDKDRSGNFNSFELRQAFHAIGFKVSNATFNGLVKRYSNRDGKIQFDDYIHCVARLKTMFSVFKEAMVADGSANFSLDHFIQTTMYA</sequence>
<dbReference type="GO" id="GO:0006508">
    <property type="term" value="P:proteolysis"/>
    <property type="evidence" value="ECO:0007669"/>
    <property type="project" value="UniProtKB-KW"/>
</dbReference>
<dbReference type="GO" id="GO:0005509">
    <property type="term" value="F:calcium ion binding"/>
    <property type="evidence" value="ECO:0007669"/>
    <property type="project" value="InterPro"/>
</dbReference>
<reference evidence="13 15" key="2">
    <citation type="journal article" date="2013" name="Nature">
        <title>Insights into bilaterian evolution from three spiralian genomes.</title>
        <authorList>
            <person name="Simakov O."/>
            <person name="Marletaz F."/>
            <person name="Cho S.J."/>
            <person name="Edsinger-Gonzales E."/>
            <person name="Havlak P."/>
            <person name="Hellsten U."/>
            <person name="Kuo D.H."/>
            <person name="Larsson T."/>
            <person name="Lv J."/>
            <person name="Arendt D."/>
            <person name="Savage R."/>
            <person name="Osoegawa K."/>
            <person name="de Jong P."/>
            <person name="Grimwood J."/>
            <person name="Chapman J.A."/>
            <person name="Shapiro H."/>
            <person name="Aerts A."/>
            <person name="Otillar R.P."/>
            <person name="Terry A.Y."/>
            <person name="Boore J.L."/>
            <person name="Grigoriev I.V."/>
            <person name="Lindberg D.R."/>
            <person name="Seaver E.C."/>
            <person name="Weisblat D.A."/>
            <person name="Putnam N.H."/>
            <person name="Rokhsar D.S."/>
        </authorList>
    </citation>
    <scope>NUCLEOTIDE SEQUENCE</scope>
    <source>
        <strain evidence="13 15">I ESC-2004</strain>
    </source>
</reference>
<protein>
    <recommendedName>
        <fullName evidence="16">Calpain catalytic domain-containing protein</fullName>
    </recommendedName>
</protein>
<dbReference type="InterPro" id="IPR022683">
    <property type="entry name" value="Calpain_III"/>
</dbReference>
<accession>R7UAB6</accession>
<organism evidence="13">
    <name type="scientific">Capitella teleta</name>
    <name type="common">Polychaete worm</name>
    <dbReference type="NCBI Taxonomy" id="283909"/>
    <lineage>
        <taxon>Eukaryota</taxon>
        <taxon>Metazoa</taxon>
        <taxon>Spiralia</taxon>
        <taxon>Lophotrochozoa</taxon>
        <taxon>Annelida</taxon>
        <taxon>Polychaeta</taxon>
        <taxon>Sedentaria</taxon>
        <taxon>Scolecida</taxon>
        <taxon>Capitellidae</taxon>
        <taxon>Capitella</taxon>
    </lineage>
</organism>
<feature type="domain" description="EF-hand" evidence="12">
    <location>
        <begin position="670"/>
        <end position="705"/>
    </location>
</feature>
<evidence type="ECO:0000256" key="4">
    <source>
        <dbReference type="ARBA" id="ARBA00022737"/>
    </source>
</evidence>
<dbReference type="PANTHER" id="PTHR10183">
    <property type="entry name" value="CALPAIN"/>
    <property type="match status" value="1"/>
</dbReference>
<dbReference type="PROSITE" id="PS50222">
    <property type="entry name" value="EF_HAND_2"/>
    <property type="match status" value="1"/>
</dbReference>
<feature type="compositionally biased region" description="Polar residues" evidence="10">
    <location>
        <begin position="1"/>
        <end position="16"/>
    </location>
</feature>
<dbReference type="InterPro" id="IPR001300">
    <property type="entry name" value="Peptidase_C2_calpain_cat"/>
</dbReference>
<evidence type="ECO:0000256" key="10">
    <source>
        <dbReference type="SAM" id="MobiDB-lite"/>
    </source>
</evidence>
<evidence type="ECO:0000256" key="3">
    <source>
        <dbReference type="ARBA" id="ARBA00022723"/>
    </source>
</evidence>
<evidence type="ECO:0000256" key="9">
    <source>
        <dbReference type="PROSITE-ProRule" id="PRU00239"/>
    </source>
</evidence>
<dbReference type="GO" id="GO:0004198">
    <property type="term" value="F:calcium-dependent cysteine-type endopeptidase activity"/>
    <property type="evidence" value="ECO:0007669"/>
    <property type="project" value="InterPro"/>
</dbReference>
<dbReference type="SUPFAM" id="SSF54001">
    <property type="entry name" value="Cysteine proteinases"/>
    <property type="match status" value="1"/>
</dbReference>
<dbReference type="SUPFAM" id="SSF49758">
    <property type="entry name" value="Calpain large subunit, middle domain (domain III)"/>
    <property type="match status" value="1"/>
</dbReference>
<dbReference type="OrthoDB" id="424753at2759"/>
<keyword evidence="5 9" id="KW-0378">Hydrolase</keyword>
<dbReference type="InterPro" id="IPR038765">
    <property type="entry name" value="Papain-like_cys_pep_sf"/>
</dbReference>
<dbReference type="Gene3D" id="1.10.238.10">
    <property type="entry name" value="EF-hand"/>
    <property type="match status" value="1"/>
</dbReference>
<feature type="active site" evidence="8 9">
    <location>
        <position position="163"/>
    </location>
</feature>
<dbReference type="SMART" id="SM00054">
    <property type="entry name" value="EFh"/>
    <property type="match status" value="2"/>
</dbReference>
<dbReference type="AlphaFoldDB" id="R7UAB6"/>
<name>R7UAB6_CAPTE</name>
<dbReference type="Gene3D" id="2.60.120.380">
    <property type="match status" value="1"/>
</dbReference>
<dbReference type="STRING" id="283909.R7UAB6"/>
<keyword evidence="2 9" id="KW-0645">Protease</keyword>
<dbReference type="EMBL" id="KB303655">
    <property type="protein sequence ID" value="ELU02909.1"/>
    <property type="molecule type" value="Genomic_DNA"/>
</dbReference>
<dbReference type="InterPro" id="IPR033883">
    <property type="entry name" value="C2_III"/>
</dbReference>
<dbReference type="OMA" id="QTTHAQN"/>
<dbReference type="InterPro" id="IPR000169">
    <property type="entry name" value="Pept_cys_AS"/>
</dbReference>
<dbReference type="FunFam" id="3.90.70.10:FF:000001">
    <property type="entry name" value="Calpain-1 catalytic subunit"/>
    <property type="match status" value="1"/>
</dbReference>
<feature type="active site" evidence="8 9">
    <location>
        <position position="347"/>
    </location>
</feature>
<keyword evidence="7" id="KW-0106">Calcium</keyword>
<dbReference type="FunFam" id="2.60.120.380:FF:000001">
    <property type="entry name" value="Calpain-1 catalytic subunit"/>
    <property type="match status" value="1"/>
</dbReference>
<dbReference type="InterPro" id="IPR022684">
    <property type="entry name" value="Calpain_cysteine_protease"/>
</dbReference>
<dbReference type="InterPro" id="IPR022682">
    <property type="entry name" value="Calpain_domain_III"/>
</dbReference>
<reference evidence="14" key="3">
    <citation type="submission" date="2015-06" db="UniProtKB">
        <authorList>
            <consortium name="EnsemblMetazoa"/>
        </authorList>
    </citation>
    <scope>IDENTIFICATION</scope>
</reference>
<dbReference type="CDD" id="cd16196">
    <property type="entry name" value="EFh_PEF_CalpA_B"/>
    <property type="match status" value="1"/>
</dbReference>
<gene>
    <name evidence="13" type="ORF">CAPTEDRAFT_151195</name>
</gene>
<proteinExistence type="inferred from homology"/>
<dbReference type="CDD" id="cd00044">
    <property type="entry name" value="CysPc"/>
    <property type="match status" value="1"/>
</dbReference>
<dbReference type="PROSITE" id="PS50203">
    <property type="entry name" value="CALPAIN_CAT"/>
    <property type="match status" value="1"/>
</dbReference>
<dbReference type="GO" id="GO:0005737">
    <property type="term" value="C:cytoplasm"/>
    <property type="evidence" value="ECO:0007669"/>
    <property type="project" value="TreeGrafter"/>
</dbReference>
<evidence type="ECO:0000259" key="12">
    <source>
        <dbReference type="PROSITE" id="PS50222"/>
    </source>
</evidence>
<dbReference type="Proteomes" id="UP000014760">
    <property type="component" value="Unassembled WGS sequence"/>
</dbReference>
<keyword evidence="6 9" id="KW-0788">Thiol protease</keyword>
<dbReference type="InterPro" id="IPR011992">
    <property type="entry name" value="EF-hand-dom_pair"/>
</dbReference>
<feature type="compositionally biased region" description="Polar residues" evidence="10">
    <location>
        <begin position="47"/>
        <end position="63"/>
    </location>
</feature>
<feature type="compositionally biased region" description="Basic and acidic residues" evidence="10">
    <location>
        <begin position="24"/>
        <end position="36"/>
    </location>
</feature>
<feature type="region of interest" description="Disordered" evidence="10">
    <location>
        <begin position="1"/>
        <end position="80"/>
    </location>
</feature>
<evidence type="ECO:0000256" key="5">
    <source>
        <dbReference type="ARBA" id="ARBA00022801"/>
    </source>
</evidence>
<dbReference type="SMART" id="SM00720">
    <property type="entry name" value="calpain_III"/>
    <property type="match status" value="1"/>
</dbReference>
<evidence type="ECO:0000256" key="1">
    <source>
        <dbReference type="ARBA" id="ARBA00007623"/>
    </source>
</evidence>
<dbReference type="EnsemblMetazoa" id="CapteT151195">
    <property type="protein sequence ID" value="CapteP151195"/>
    <property type="gene ID" value="CapteG151195"/>
</dbReference>
<comment type="similarity">
    <text evidence="1">Belongs to the peptidase C2 family.</text>
</comment>
<evidence type="ECO:0008006" key="16">
    <source>
        <dbReference type="Google" id="ProtNLM"/>
    </source>
</evidence>
<dbReference type="EMBL" id="AMQN01008652">
    <property type="status" value="NOT_ANNOTATED_CDS"/>
    <property type="molecule type" value="Genomic_DNA"/>
</dbReference>
<dbReference type="PRINTS" id="PR00704">
    <property type="entry name" value="CALPAIN"/>
</dbReference>
<dbReference type="Pfam" id="PF00648">
    <property type="entry name" value="Peptidase_C2"/>
    <property type="match status" value="1"/>
</dbReference>
<evidence type="ECO:0000313" key="15">
    <source>
        <dbReference type="Proteomes" id="UP000014760"/>
    </source>
</evidence>
<evidence type="ECO:0000313" key="14">
    <source>
        <dbReference type="EnsemblMetazoa" id="CapteP151195"/>
    </source>
</evidence>
<dbReference type="InterPro" id="IPR002048">
    <property type="entry name" value="EF_hand_dom"/>
</dbReference>
<evidence type="ECO:0000256" key="7">
    <source>
        <dbReference type="ARBA" id="ARBA00022837"/>
    </source>
</evidence>
<dbReference type="PANTHER" id="PTHR10183:SF433">
    <property type="entry name" value="CALPAIN-A-RELATED"/>
    <property type="match status" value="1"/>
</dbReference>
<dbReference type="SMART" id="SM00230">
    <property type="entry name" value="CysPc"/>
    <property type="match status" value="1"/>
</dbReference>
<dbReference type="FunCoup" id="R7UAB6">
    <property type="interactions" value="217"/>
</dbReference>
<dbReference type="HOGENOM" id="CLU_010982_0_1_1"/>
<dbReference type="Gene3D" id="3.90.70.10">
    <property type="entry name" value="Cysteine proteinases"/>
    <property type="match status" value="1"/>
</dbReference>
<dbReference type="SUPFAM" id="SSF47473">
    <property type="entry name" value="EF-hand"/>
    <property type="match status" value="1"/>
</dbReference>
<evidence type="ECO:0000256" key="2">
    <source>
        <dbReference type="ARBA" id="ARBA00022670"/>
    </source>
</evidence>
<keyword evidence="15" id="KW-1185">Reference proteome</keyword>
<dbReference type="InterPro" id="IPR036213">
    <property type="entry name" value="Calpain_III_sf"/>
</dbReference>
<keyword evidence="4" id="KW-0677">Repeat</keyword>
<keyword evidence="3" id="KW-0479">Metal-binding</keyword>
<feature type="domain" description="Calpain catalytic" evidence="11">
    <location>
        <begin position="108"/>
        <end position="407"/>
    </location>
</feature>